<dbReference type="EMBL" id="JBHSDJ010000077">
    <property type="protein sequence ID" value="MFC4247605.1"/>
    <property type="molecule type" value="Genomic_DNA"/>
</dbReference>
<protein>
    <submittedName>
        <fullName evidence="1">Uncharacterized protein</fullName>
    </submittedName>
</protein>
<proteinExistence type="predicted"/>
<dbReference type="Proteomes" id="UP001595821">
    <property type="component" value="Unassembled WGS sequence"/>
</dbReference>
<name>A0ABD5P0L0_9EURY</name>
<dbReference type="GeneID" id="71852954"/>
<dbReference type="RefSeq" id="WP_246972319.1">
    <property type="nucleotide sequence ID" value="NZ_CP095397.1"/>
</dbReference>
<accession>A0ABD5P0L0</accession>
<comment type="caution">
    <text evidence="1">The sequence shown here is derived from an EMBL/GenBank/DDBJ whole genome shotgun (WGS) entry which is preliminary data.</text>
</comment>
<evidence type="ECO:0000313" key="2">
    <source>
        <dbReference type="Proteomes" id="UP001595821"/>
    </source>
</evidence>
<organism evidence="1 2">
    <name type="scientific">Natribaculum luteum</name>
    <dbReference type="NCBI Taxonomy" id="1586232"/>
    <lineage>
        <taxon>Archaea</taxon>
        <taxon>Methanobacteriati</taxon>
        <taxon>Methanobacteriota</taxon>
        <taxon>Stenosarchaea group</taxon>
        <taxon>Halobacteria</taxon>
        <taxon>Halobacteriales</taxon>
        <taxon>Natrialbaceae</taxon>
        <taxon>Natribaculum</taxon>
    </lineage>
</organism>
<reference evidence="1 2" key="1">
    <citation type="journal article" date="2014" name="Int. J. Syst. Evol. Microbiol.">
        <title>Complete genome sequence of Corynebacterium casei LMG S-19264T (=DSM 44701T), isolated from a smear-ripened cheese.</title>
        <authorList>
            <consortium name="US DOE Joint Genome Institute (JGI-PGF)"/>
            <person name="Walter F."/>
            <person name="Albersmeier A."/>
            <person name="Kalinowski J."/>
            <person name="Ruckert C."/>
        </authorList>
    </citation>
    <scope>NUCLEOTIDE SEQUENCE [LARGE SCALE GENOMIC DNA]</scope>
    <source>
        <strain evidence="1 2">IBRC-M 10912</strain>
    </source>
</reference>
<gene>
    <name evidence="1" type="ORF">ACFOZ7_11530</name>
</gene>
<evidence type="ECO:0000313" key="1">
    <source>
        <dbReference type="EMBL" id="MFC4247605.1"/>
    </source>
</evidence>
<sequence length="174" mass="19020">MDAVEAAAAIDHENSVAHDTDFQIGLDPKEVLLTNMVTYMDGVFTPELVEELGRDVVSRSDLDELKREVKDSLITEENLPFLERHKRHALRNDSSEHTLTETQMETIIRVNSRVRKMEEEDILAQHADVDYPGPAMCTVAAGCVAVVAAAVYNTVGAVHTAAAAVAVETYVGVT</sequence>
<dbReference type="AlphaFoldDB" id="A0ABD5P0L0"/>